<evidence type="ECO:0000313" key="2">
    <source>
        <dbReference type="Proteomes" id="UP000012081"/>
    </source>
</evidence>
<dbReference type="PIRSF" id="PIRSF016498">
    <property type="entry name" value="UCP016498"/>
    <property type="match status" value="1"/>
</dbReference>
<evidence type="ECO:0000313" key="1">
    <source>
        <dbReference type="EMBL" id="EMT50964.1"/>
    </source>
</evidence>
<protein>
    <submittedName>
        <fullName evidence="1">DivIVA family protein</fullName>
    </submittedName>
</protein>
<comment type="caution">
    <text evidence="1">The sequence shown here is derived from an EMBL/GenBank/DDBJ whole genome shotgun (WGS) entry which is preliminary data.</text>
</comment>
<accession>M8D3X9</accession>
<keyword evidence="2" id="KW-1185">Reference proteome</keyword>
<dbReference type="STRING" id="1300222.I532_20201"/>
<gene>
    <name evidence="1" type="ORF">I532_20201</name>
</gene>
<dbReference type="AlphaFoldDB" id="M8D3X9"/>
<dbReference type="EMBL" id="APBN01000011">
    <property type="protein sequence ID" value="EMT50964.1"/>
    <property type="molecule type" value="Genomic_DNA"/>
</dbReference>
<name>M8D3X9_9BACL</name>
<dbReference type="PATRIC" id="fig|1300222.3.peg.4248"/>
<dbReference type="Pfam" id="PF09969">
    <property type="entry name" value="DUF2203"/>
    <property type="match status" value="1"/>
</dbReference>
<dbReference type="InterPro" id="IPR018699">
    <property type="entry name" value="DUF2203"/>
</dbReference>
<proteinExistence type="predicted"/>
<dbReference type="OrthoDB" id="9802910at2"/>
<dbReference type="Proteomes" id="UP000012081">
    <property type="component" value="Unassembled WGS sequence"/>
</dbReference>
<sequence>MAKKLFTVEQANQLLPYVREELSFLQETKRLFYQTYQELQQAKKRQPPDEQEVFTLECRLEFMELEAQMHINQLMEKGIEVKDIDIGLFDFPAVIDGKEVLLCWKQGEPSIAYYHGITEGFAGRKPIE</sequence>
<organism evidence="1 2">
    <name type="scientific">Brevibacillus borstelensis AK1</name>
    <dbReference type="NCBI Taxonomy" id="1300222"/>
    <lineage>
        <taxon>Bacteria</taxon>
        <taxon>Bacillati</taxon>
        <taxon>Bacillota</taxon>
        <taxon>Bacilli</taxon>
        <taxon>Bacillales</taxon>
        <taxon>Paenibacillaceae</taxon>
        <taxon>Brevibacillus</taxon>
    </lineage>
</organism>
<reference evidence="1 2" key="1">
    <citation type="submission" date="2013-03" db="EMBL/GenBank/DDBJ databases">
        <title>Assembly of a new bacterial strain Brevibacillus borstelensis AK1.</title>
        <authorList>
            <person name="Rajan I."/>
            <person name="PoliReddy D."/>
            <person name="Sugumar T."/>
            <person name="Rathinam K."/>
            <person name="Alqarawi S."/>
            <person name="Khalil A.B."/>
            <person name="Sivakumar N."/>
        </authorList>
    </citation>
    <scope>NUCLEOTIDE SEQUENCE [LARGE SCALE GENOMIC DNA]</scope>
    <source>
        <strain evidence="1 2">AK1</strain>
    </source>
</reference>